<dbReference type="Pfam" id="PF01636">
    <property type="entry name" value="APH"/>
    <property type="match status" value="1"/>
</dbReference>
<protein>
    <submittedName>
        <fullName evidence="3">Aminoglycoside phosphotransferase family protein</fullName>
    </submittedName>
</protein>
<keyword evidence="4" id="KW-1185">Reference proteome</keyword>
<dbReference type="Gene3D" id="3.90.1200.10">
    <property type="match status" value="1"/>
</dbReference>
<dbReference type="GO" id="GO:0016740">
    <property type="term" value="F:transferase activity"/>
    <property type="evidence" value="ECO:0007669"/>
    <property type="project" value="UniProtKB-KW"/>
</dbReference>
<feature type="domain" description="Aminoglycoside phosphotransferase" evidence="1">
    <location>
        <begin position="39"/>
        <end position="264"/>
    </location>
</feature>
<proteinExistence type="predicted"/>
<comment type="caution">
    <text evidence="3">The sequence shown here is derived from an EMBL/GenBank/DDBJ whole genome shotgun (WGS) entry which is preliminary data.</text>
</comment>
<dbReference type="AlphaFoldDB" id="A0A2A7MB41"/>
<sequence>MEHNWERTMPYLNLNLEQIKILFRGILKAEDIKYISRMDEGCRTTNYKIDTKNKGSFILKIFFDNNESYKREIKLFNKLRNEIKVPEIYRLDNHEIIENREFVIYRRLDGQSLSSYIREGNIIEENFVRQVANTMAIIHKNKYDKVGFLDDNLQIKSLTPPLSEWYRMFMGKNAQIRLGEKIKNQIYKIVDENEHILKALDNDPRMVHGDFQGTNILIDNEGNLSGVLDWEFCMAGHPLADIGQFFRYDEYFNNDLINAFEDEYKKQSNYILIDDWYKISKIRDITNLLQLIDKDEDMPNKYFDIREKMKKILEFYKKN</sequence>
<dbReference type="STRING" id="137838.GCA_001458595_00078"/>
<evidence type="ECO:0000313" key="3">
    <source>
        <dbReference type="EMBL" id="PEG28866.1"/>
    </source>
</evidence>
<dbReference type="RefSeq" id="WP_058293101.1">
    <property type="nucleotide sequence ID" value="NZ_CAKJVF010000063.1"/>
</dbReference>
<accession>A0A2A7MB41</accession>
<dbReference type="Proteomes" id="UP000220840">
    <property type="component" value="Unassembled WGS sequence"/>
</dbReference>
<dbReference type="InterPro" id="IPR051678">
    <property type="entry name" value="AGP_Transferase"/>
</dbReference>
<dbReference type="InterPro" id="IPR002575">
    <property type="entry name" value="Aminoglycoside_PTrfase"/>
</dbReference>
<dbReference type="Gene3D" id="3.30.200.20">
    <property type="entry name" value="Phosphorylase Kinase, domain 1"/>
    <property type="match status" value="1"/>
</dbReference>
<organism evidence="3 4">
    <name type="scientific">Clostridium neonatale</name>
    <dbReference type="NCBI Taxonomy" id="137838"/>
    <lineage>
        <taxon>Bacteria</taxon>
        <taxon>Bacillati</taxon>
        <taxon>Bacillota</taxon>
        <taxon>Clostridia</taxon>
        <taxon>Eubacteriales</taxon>
        <taxon>Clostridiaceae</taxon>
        <taxon>Clostridium</taxon>
    </lineage>
</organism>
<dbReference type="SUPFAM" id="SSF56112">
    <property type="entry name" value="Protein kinase-like (PK-like)"/>
    <property type="match status" value="1"/>
</dbReference>
<evidence type="ECO:0000313" key="2">
    <source>
        <dbReference type="EMBL" id="CAI3538547.1"/>
    </source>
</evidence>
<dbReference type="Proteomes" id="UP001189143">
    <property type="component" value="Unassembled WGS sequence"/>
</dbReference>
<reference evidence="2" key="2">
    <citation type="submission" date="2022-10" db="EMBL/GenBank/DDBJ databases">
        <authorList>
            <person name="Aires J."/>
            <person name="Mesa V."/>
        </authorList>
    </citation>
    <scope>NUCLEOTIDE SEQUENCE</scope>
    <source>
        <strain evidence="2">Clostridium neonatale JD116</strain>
    </source>
</reference>
<evidence type="ECO:0000259" key="1">
    <source>
        <dbReference type="Pfam" id="PF01636"/>
    </source>
</evidence>
<evidence type="ECO:0000313" key="4">
    <source>
        <dbReference type="Proteomes" id="UP000220840"/>
    </source>
</evidence>
<dbReference type="EMBL" id="CAMTCP010000007">
    <property type="protein sequence ID" value="CAI3538547.1"/>
    <property type="molecule type" value="Genomic_DNA"/>
</dbReference>
<gene>
    <name evidence="2" type="ORF">CNEO2_1060003</name>
    <name evidence="3" type="ORF">CQ394_20600</name>
</gene>
<dbReference type="PANTHER" id="PTHR21310">
    <property type="entry name" value="AMINOGLYCOSIDE PHOSPHOTRANSFERASE-RELATED-RELATED"/>
    <property type="match status" value="1"/>
</dbReference>
<name>A0A2A7MB41_9CLOT</name>
<keyword evidence="3" id="KW-0808">Transferase</keyword>
<dbReference type="InterPro" id="IPR011009">
    <property type="entry name" value="Kinase-like_dom_sf"/>
</dbReference>
<dbReference type="EMBL" id="PDCJ01000007">
    <property type="protein sequence ID" value="PEG28866.1"/>
    <property type="molecule type" value="Genomic_DNA"/>
</dbReference>
<dbReference type="OrthoDB" id="9800774at2"/>
<reference evidence="3 4" key="1">
    <citation type="submission" date="2017-10" db="EMBL/GenBank/DDBJ databases">
        <title>Effective Description of Clostridium neonatale sp. nov. linked to necrotizing enterocolitis in neonates and a clarification of species assignable to the genus Clostridium (Prazmowski 1880) emend. Lawson and Rainey 2016.</title>
        <authorList>
            <person name="Bernard K."/>
            <person name="Burdz T."/>
            <person name="Wiebe D."/>
            <person name="Balcewich B."/>
            <person name="Alfa M."/>
            <person name="Bernier A.-M."/>
        </authorList>
    </citation>
    <scope>NUCLEOTIDE SEQUENCE [LARGE SCALE GENOMIC DNA]</scope>
    <source>
        <strain evidence="3 4">LCDC99A005</strain>
    </source>
</reference>